<dbReference type="AlphaFoldDB" id="A0A0E2AMV2"/>
<dbReference type="HOGENOM" id="CLU_3395039_0_0_10"/>
<sequence>MFLNFIVGFVLWFMNPELLMENNYPFSGFDN</sequence>
<gene>
    <name evidence="1" type="ORF">HMPREF1056_03083</name>
</gene>
<reference evidence="1 2" key="1">
    <citation type="submission" date="2012-02" db="EMBL/GenBank/DDBJ databases">
        <title>The Genome Sequence of Bacteroides fragilis CL07T12C05.</title>
        <authorList>
            <consortium name="The Broad Institute Genome Sequencing Platform"/>
            <person name="Earl A."/>
            <person name="Ward D."/>
            <person name="Feldgarden M."/>
            <person name="Gevers D."/>
            <person name="Zitomersky N.L."/>
            <person name="Coyne M.J."/>
            <person name="Comstock L.E."/>
            <person name="Young S.K."/>
            <person name="Zeng Q."/>
            <person name="Gargeya S."/>
            <person name="Fitzgerald M."/>
            <person name="Haas B."/>
            <person name="Abouelleil A."/>
            <person name="Alvarado L."/>
            <person name="Arachchi H.M."/>
            <person name="Berlin A."/>
            <person name="Chapman S.B."/>
            <person name="Gearin G."/>
            <person name="Goldberg J."/>
            <person name="Griggs A."/>
            <person name="Gujja S."/>
            <person name="Hansen M."/>
            <person name="Heiman D."/>
            <person name="Howarth C."/>
            <person name="Larimer J."/>
            <person name="Lui A."/>
            <person name="MacDonald P.J.P."/>
            <person name="McCowen C."/>
            <person name="Montmayeur A."/>
            <person name="Murphy C."/>
            <person name="Neiman D."/>
            <person name="Pearson M."/>
            <person name="Priest M."/>
            <person name="Roberts A."/>
            <person name="Saif S."/>
            <person name="Shea T."/>
            <person name="Sisk P."/>
            <person name="Stolte C."/>
            <person name="Sykes S."/>
            <person name="Wortman J."/>
            <person name="Nusbaum C."/>
            <person name="Birren B."/>
        </authorList>
    </citation>
    <scope>NUCLEOTIDE SEQUENCE [LARGE SCALE GENOMIC DNA]</scope>
    <source>
        <strain evidence="1 2">CL07T12C05</strain>
    </source>
</reference>
<organism evidence="1 2">
    <name type="scientific">Bacteroides fragilis CL07T12C05</name>
    <dbReference type="NCBI Taxonomy" id="997883"/>
    <lineage>
        <taxon>Bacteria</taxon>
        <taxon>Pseudomonadati</taxon>
        <taxon>Bacteroidota</taxon>
        <taxon>Bacteroidia</taxon>
        <taxon>Bacteroidales</taxon>
        <taxon>Bacteroidaceae</taxon>
        <taxon>Bacteroides</taxon>
    </lineage>
</organism>
<comment type="caution">
    <text evidence="1">The sequence shown here is derived from an EMBL/GenBank/DDBJ whole genome shotgun (WGS) entry which is preliminary data.</text>
</comment>
<protein>
    <submittedName>
        <fullName evidence="1">Uncharacterized protein</fullName>
    </submittedName>
</protein>
<evidence type="ECO:0000313" key="1">
    <source>
        <dbReference type="EMBL" id="EIY94132.1"/>
    </source>
</evidence>
<name>A0A0E2AMV2_BACFG</name>
<dbReference type="EMBL" id="AGXN01000016">
    <property type="protein sequence ID" value="EIY94132.1"/>
    <property type="molecule type" value="Genomic_DNA"/>
</dbReference>
<accession>A0A0E2AMV2</accession>
<dbReference type="Proteomes" id="UP000003879">
    <property type="component" value="Unassembled WGS sequence"/>
</dbReference>
<proteinExistence type="predicted"/>
<evidence type="ECO:0000313" key="2">
    <source>
        <dbReference type="Proteomes" id="UP000003879"/>
    </source>
</evidence>